<dbReference type="AlphaFoldDB" id="A0A4P8ID07"/>
<evidence type="ECO:0008006" key="4">
    <source>
        <dbReference type="Google" id="ProtNLM"/>
    </source>
</evidence>
<sequence>MDHRIKSGFSLYTNSREAMQNSIRKKQIRKKQRWILLGIFCVVLLAIFLAYRYRTYHSLKTEKVIAKHVDSTTKFFAYKSGSISYNEDGISFIDGDGKTIWEKAYSIKNPIVTYCGDYIVVAYKNGNEILLYDSSGKVKRFSTSYAISDVEVAEQGVIAAILQGDDENYIELYDASQKKLVTIKTTVDENGYPLDIDLSDDGKMLAVSYLVVDGLQTKNRVAFYDFGEKGQEKEDRLLAGFDFKDTVIPKIQFMGQNTVCAIGDNKTIIFNTKDTPSKQKEIIIDSRIKSVAADDSHFALVLENKKKSSKEQYLVQAYNRSGKMVMEKEIKTEFSDVYLGNDGVLFVGNYHCSMINFAGHEMYQQNFKKRIQSMAPTGKAERYLITFEDKTQLVRLR</sequence>
<dbReference type="Proteomes" id="UP000298653">
    <property type="component" value="Chromosome"/>
</dbReference>
<gene>
    <name evidence="2" type="ORF">AR1Y2_0080</name>
</gene>
<feature type="transmembrane region" description="Helical" evidence="1">
    <location>
        <begin position="34"/>
        <end position="53"/>
    </location>
</feature>
<dbReference type="KEGG" id="arf:AR1Y2_0080"/>
<protein>
    <recommendedName>
        <fullName evidence="4">WD40 repeat domain-containing protein</fullName>
    </recommendedName>
</protein>
<dbReference type="EMBL" id="CP040058">
    <property type="protein sequence ID" value="QCP33534.1"/>
    <property type="molecule type" value="Genomic_DNA"/>
</dbReference>
<dbReference type="Gene3D" id="2.130.10.10">
    <property type="entry name" value="YVTN repeat-like/Quinoprotein amine dehydrogenase"/>
    <property type="match status" value="1"/>
</dbReference>
<accession>A0A4P8ID07</accession>
<keyword evidence="3" id="KW-1185">Reference proteome</keyword>
<name>A0A4P8ID07_9FIRM</name>
<dbReference type="OrthoDB" id="1779345at2"/>
<reference evidence="2 3" key="1">
    <citation type="submission" date="2019-05" db="EMBL/GenBank/DDBJ databases">
        <title>Complete genome sequencing of Anaerostipes rhamnosivorans.</title>
        <authorList>
            <person name="Bui T.P.N."/>
            <person name="de Vos W.M."/>
        </authorList>
    </citation>
    <scope>NUCLEOTIDE SEQUENCE [LARGE SCALE GENOMIC DNA]</scope>
    <source>
        <strain evidence="2 3">1y2</strain>
    </source>
</reference>
<keyword evidence="1" id="KW-0812">Transmembrane</keyword>
<dbReference type="SUPFAM" id="SSF69322">
    <property type="entry name" value="Tricorn protease domain 2"/>
    <property type="match status" value="1"/>
</dbReference>
<proteinExistence type="predicted"/>
<keyword evidence="1" id="KW-1133">Transmembrane helix</keyword>
<evidence type="ECO:0000313" key="3">
    <source>
        <dbReference type="Proteomes" id="UP000298653"/>
    </source>
</evidence>
<organism evidence="2 3">
    <name type="scientific">Anaerostipes rhamnosivorans</name>
    <dbReference type="NCBI Taxonomy" id="1229621"/>
    <lineage>
        <taxon>Bacteria</taxon>
        <taxon>Bacillati</taxon>
        <taxon>Bacillota</taxon>
        <taxon>Clostridia</taxon>
        <taxon>Lachnospirales</taxon>
        <taxon>Lachnospiraceae</taxon>
        <taxon>Anaerostipes</taxon>
    </lineage>
</organism>
<keyword evidence="1" id="KW-0472">Membrane</keyword>
<dbReference type="InterPro" id="IPR043765">
    <property type="entry name" value="DUF5711"/>
</dbReference>
<evidence type="ECO:0000256" key="1">
    <source>
        <dbReference type="SAM" id="Phobius"/>
    </source>
</evidence>
<dbReference type="RefSeq" id="WP_137327199.1">
    <property type="nucleotide sequence ID" value="NZ_CP040058.1"/>
</dbReference>
<dbReference type="Pfam" id="PF18975">
    <property type="entry name" value="DUF5711"/>
    <property type="match status" value="1"/>
</dbReference>
<dbReference type="InterPro" id="IPR015943">
    <property type="entry name" value="WD40/YVTN_repeat-like_dom_sf"/>
</dbReference>
<evidence type="ECO:0000313" key="2">
    <source>
        <dbReference type="EMBL" id="QCP33534.1"/>
    </source>
</evidence>